<dbReference type="EMBL" id="MPUH01000390">
    <property type="protein sequence ID" value="OMJ81177.1"/>
    <property type="molecule type" value="Genomic_DNA"/>
</dbReference>
<dbReference type="PIRSF" id="PIRSF018427">
    <property type="entry name" value="Isopntndiph_ism"/>
    <property type="match status" value="1"/>
</dbReference>
<dbReference type="InterPro" id="IPR011876">
    <property type="entry name" value="IsopentenylPP_isomerase_typ1"/>
</dbReference>
<dbReference type="GO" id="GO:0050992">
    <property type="term" value="P:dimethylallyl diphosphate biosynthetic process"/>
    <property type="evidence" value="ECO:0007669"/>
    <property type="project" value="UniProtKB-UniPathway"/>
</dbReference>
<dbReference type="EC" id="5.3.3.2" evidence="3"/>
<keyword evidence="4" id="KW-0414">Isoprene biosynthesis</keyword>
<proteinExistence type="inferred from homology"/>
<dbReference type="PANTHER" id="PTHR10885">
    <property type="entry name" value="ISOPENTENYL-DIPHOSPHATE DELTA-ISOMERASE"/>
    <property type="match status" value="1"/>
</dbReference>
<evidence type="ECO:0000256" key="4">
    <source>
        <dbReference type="ARBA" id="ARBA00023229"/>
    </source>
</evidence>
<evidence type="ECO:0000313" key="7">
    <source>
        <dbReference type="EMBL" id="OMJ81177.1"/>
    </source>
</evidence>
<reference evidence="7 8" key="1">
    <citation type="submission" date="2016-11" db="EMBL/GenBank/DDBJ databases">
        <title>The macronuclear genome of Stentor coeruleus: a giant cell with tiny introns.</title>
        <authorList>
            <person name="Slabodnick M."/>
            <person name="Ruby J.G."/>
            <person name="Reiff S.B."/>
            <person name="Swart E.C."/>
            <person name="Gosai S."/>
            <person name="Prabakaran S."/>
            <person name="Witkowska E."/>
            <person name="Larue G.E."/>
            <person name="Fisher S."/>
            <person name="Freeman R.M."/>
            <person name="Gunawardena J."/>
            <person name="Chu W."/>
            <person name="Stover N.A."/>
            <person name="Gregory B.D."/>
            <person name="Nowacki M."/>
            <person name="Derisi J."/>
            <person name="Roy S.W."/>
            <person name="Marshall W.F."/>
            <person name="Sood P."/>
        </authorList>
    </citation>
    <scope>NUCLEOTIDE SEQUENCE [LARGE SCALE GENOMIC DNA]</scope>
    <source>
        <strain evidence="7">WM001</strain>
    </source>
</reference>
<dbReference type="PANTHER" id="PTHR10885:SF0">
    <property type="entry name" value="ISOPENTENYL-DIPHOSPHATE DELTA-ISOMERASE"/>
    <property type="match status" value="1"/>
</dbReference>
<evidence type="ECO:0000256" key="1">
    <source>
        <dbReference type="ARBA" id="ARBA00004826"/>
    </source>
</evidence>
<dbReference type="UniPathway" id="UPA00059">
    <property type="reaction ID" value="UER00104"/>
</dbReference>
<dbReference type="GO" id="GO:0005737">
    <property type="term" value="C:cytoplasm"/>
    <property type="evidence" value="ECO:0007669"/>
    <property type="project" value="TreeGrafter"/>
</dbReference>
<protein>
    <recommendedName>
        <fullName evidence="3">isopentenyl-diphosphate Delta-isomerase</fullName>
        <ecNumber evidence="3">5.3.3.2</ecNumber>
    </recommendedName>
</protein>
<dbReference type="Gene3D" id="3.90.79.10">
    <property type="entry name" value="Nucleoside Triphosphate Pyrophosphohydrolase"/>
    <property type="match status" value="1"/>
</dbReference>
<keyword evidence="5" id="KW-0413">Isomerase</keyword>
<dbReference type="Proteomes" id="UP000187209">
    <property type="component" value="Unassembled WGS sequence"/>
</dbReference>
<dbReference type="InterPro" id="IPR000086">
    <property type="entry name" value="NUDIX_hydrolase_dom"/>
</dbReference>
<dbReference type="GO" id="GO:0004452">
    <property type="term" value="F:isopentenyl-diphosphate delta-isomerase activity"/>
    <property type="evidence" value="ECO:0007669"/>
    <property type="project" value="UniProtKB-EC"/>
</dbReference>
<evidence type="ECO:0000256" key="3">
    <source>
        <dbReference type="ARBA" id="ARBA00012057"/>
    </source>
</evidence>
<comment type="pathway">
    <text evidence="1">Isoprenoid biosynthesis; dimethylallyl diphosphate biosynthesis; dimethylallyl diphosphate from isopentenyl diphosphate: step 1/1.</text>
</comment>
<dbReference type="InterPro" id="IPR015797">
    <property type="entry name" value="NUDIX_hydrolase-like_dom_sf"/>
</dbReference>
<accession>A0A1R2BX08</accession>
<sequence>MIRKFSINLSNYSKIQVQTLKDDLFLVNLNDQVVGKLNKQKAHLNEWIYSKDALPHRAFSVFIFNTKEQLLLQQRSGTKITFPLFWTNSCCSHPIKHDKSEGIILESYQRVLFELNFDLTKYKHSQKLVQKVLYRAKYDENWGEYELDYLIFVKLHENFNCFKHNKDEVLDVQWIDRKNVQEFVRDTDKVTPWFKRIVQQTEFEKWWESYMRDDKKSFADNSIIQLAGE</sequence>
<organism evidence="7 8">
    <name type="scientific">Stentor coeruleus</name>
    <dbReference type="NCBI Taxonomy" id="5963"/>
    <lineage>
        <taxon>Eukaryota</taxon>
        <taxon>Sar</taxon>
        <taxon>Alveolata</taxon>
        <taxon>Ciliophora</taxon>
        <taxon>Postciliodesmatophora</taxon>
        <taxon>Heterotrichea</taxon>
        <taxon>Heterotrichida</taxon>
        <taxon>Stentoridae</taxon>
        <taxon>Stentor</taxon>
    </lineage>
</organism>
<keyword evidence="8" id="KW-1185">Reference proteome</keyword>
<comment type="caution">
    <text evidence="7">The sequence shown here is derived from an EMBL/GenBank/DDBJ whole genome shotgun (WGS) entry which is preliminary data.</text>
</comment>
<dbReference type="NCBIfam" id="TIGR02150">
    <property type="entry name" value="IPP_isom_1"/>
    <property type="match status" value="1"/>
</dbReference>
<dbReference type="PROSITE" id="PS51462">
    <property type="entry name" value="NUDIX"/>
    <property type="match status" value="1"/>
</dbReference>
<dbReference type="AlphaFoldDB" id="A0A1R2BX08"/>
<dbReference type="GO" id="GO:0009240">
    <property type="term" value="P:isopentenyl diphosphate biosynthetic process"/>
    <property type="evidence" value="ECO:0007669"/>
    <property type="project" value="TreeGrafter"/>
</dbReference>
<evidence type="ECO:0000256" key="5">
    <source>
        <dbReference type="ARBA" id="ARBA00023235"/>
    </source>
</evidence>
<dbReference type="CDD" id="cd02885">
    <property type="entry name" value="NUDIX_IPP_Isomerase"/>
    <property type="match status" value="1"/>
</dbReference>
<name>A0A1R2BX08_9CILI</name>
<evidence type="ECO:0000313" key="8">
    <source>
        <dbReference type="Proteomes" id="UP000187209"/>
    </source>
</evidence>
<dbReference type="SUPFAM" id="SSF55811">
    <property type="entry name" value="Nudix"/>
    <property type="match status" value="1"/>
</dbReference>
<evidence type="ECO:0000259" key="6">
    <source>
        <dbReference type="PROSITE" id="PS51462"/>
    </source>
</evidence>
<evidence type="ECO:0000256" key="2">
    <source>
        <dbReference type="ARBA" id="ARBA00007579"/>
    </source>
</evidence>
<gene>
    <name evidence="7" type="ORF">SteCoe_18401</name>
</gene>
<feature type="domain" description="Nudix hydrolase" evidence="6">
    <location>
        <begin position="54"/>
        <end position="196"/>
    </location>
</feature>
<comment type="similarity">
    <text evidence="2">Belongs to the IPP isomerase type 1 family.</text>
</comment>
<dbReference type="OrthoDB" id="510307at2759"/>